<dbReference type="EMBL" id="PDNW01000015">
    <property type="protein sequence ID" value="PLC48906.1"/>
    <property type="molecule type" value="Genomic_DNA"/>
</dbReference>
<evidence type="ECO:0000256" key="2">
    <source>
        <dbReference type="ARBA" id="ARBA00015075"/>
    </source>
</evidence>
<dbReference type="OrthoDB" id="9813510at2"/>
<accession>A0A2N4U1M0</accession>
<evidence type="ECO:0000256" key="1">
    <source>
        <dbReference type="ARBA" id="ARBA00005230"/>
    </source>
</evidence>
<name>A0A2N4U1M0_9BURK</name>
<comment type="similarity">
    <text evidence="1">Belongs to the CcdB toxin family.</text>
</comment>
<dbReference type="Proteomes" id="UP000234190">
    <property type="component" value="Unassembled WGS sequence"/>
</dbReference>
<evidence type="ECO:0000313" key="9">
    <source>
        <dbReference type="Proteomes" id="UP000234190"/>
    </source>
</evidence>
<dbReference type="GO" id="GO:0008657">
    <property type="term" value="F:DNA topoisomerase type II (double strand cut, ATP-hydrolyzing) inhibitor activity"/>
    <property type="evidence" value="ECO:0007669"/>
    <property type="project" value="InterPro"/>
</dbReference>
<dbReference type="GO" id="GO:0006276">
    <property type="term" value="P:plasmid maintenance"/>
    <property type="evidence" value="ECO:0007669"/>
    <property type="project" value="InterPro"/>
</dbReference>
<keyword evidence="9" id="KW-1185">Reference proteome</keyword>
<gene>
    <name evidence="8" type="ORF">CR159_16240</name>
</gene>
<proteinExistence type="inferred from homology"/>
<dbReference type="InterPro" id="IPR002712">
    <property type="entry name" value="CcdB"/>
</dbReference>
<keyword evidence="3" id="KW-0678">Repressor</keyword>
<dbReference type="Gene3D" id="2.30.30.110">
    <property type="match status" value="1"/>
</dbReference>
<dbReference type="SUPFAM" id="SSF50118">
    <property type="entry name" value="Cell growth inhibitor/plasmid maintenance toxic component"/>
    <property type="match status" value="1"/>
</dbReference>
<keyword evidence="5" id="KW-0804">Transcription</keyword>
<evidence type="ECO:0000313" key="8">
    <source>
        <dbReference type="EMBL" id="PLC48906.1"/>
    </source>
</evidence>
<keyword evidence="4" id="KW-0805">Transcription regulation</keyword>
<evidence type="ECO:0000256" key="6">
    <source>
        <dbReference type="ARBA" id="ARBA00029628"/>
    </source>
</evidence>
<sequence>MRQFNTRMVIPLLPLAEALKPAKTLNPLFNIEGIEHSMVTQYMAAVPVKDLKVAAWAPIRRSV</sequence>
<dbReference type="InterPro" id="IPR011067">
    <property type="entry name" value="Plasmid_toxin/cell-grow_inhib"/>
</dbReference>
<organism evidence="8 9">
    <name type="scientific">Pollutimonas subterranea</name>
    <dbReference type="NCBI Taxonomy" id="2045210"/>
    <lineage>
        <taxon>Bacteria</taxon>
        <taxon>Pseudomonadati</taxon>
        <taxon>Pseudomonadota</taxon>
        <taxon>Betaproteobacteria</taxon>
        <taxon>Burkholderiales</taxon>
        <taxon>Alcaligenaceae</taxon>
        <taxon>Pollutimonas</taxon>
    </lineage>
</organism>
<dbReference type="AlphaFoldDB" id="A0A2N4U1M0"/>
<reference evidence="8 9" key="1">
    <citation type="submission" date="2017-10" db="EMBL/GenBank/DDBJ databases">
        <title>Two draft genome sequences of Pusillimonas sp. strains isolated from a nitrate- and radionuclide-contaminated groundwater in Russia.</title>
        <authorList>
            <person name="Grouzdev D.S."/>
            <person name="Tourova T.P."/>
            <person name="Goeva M.A."/>
            <person name="Babich T.L."/>
            <person name="Sokolova D.S."/>
            <person name="Abdullin R."/>
            <person name="Poltaraus A.B."/>
            <person name="Toshchakov S.V."/>
            <person name="Nazina T.N."/>
        </authorList>
    </citation>
    <scope>NUCLEOTIDE SEQUENCE [LARGE SCALE GENOMIC DNA]</scope>
    <source>
        <strain evidence="8 9">JR1/69-3-13</strain>
    </source>
</reference>
<evidence type="ECO:0000256" key="7">
    <source>
        <dbReference type="ARBA" id="ARBA00033135"/>
    </source>
</evidence>
<evidence type="ECO:0000256" key="4">
    <source>
        <dbReference type="ARBA" id="ARBA00023015"/>
    </source>
</evidence>
<evidence type="ECO:0000256" key="5">
    <source>
        <dbReference type="ARBA" id="ARBA00023163"/>
    </source>
</evidence>
<dbReference type="Pfam" id="PF01845">
    <property type="entry name" value="CcdB"/>
    <property type="match status" value="1"/>
</dbReference>
<evidence type="ECO:0000256" key="3">
    <source>
        <dbReference type="ARBA" id="ARBA00022491"/>
    </source>
</evidence>
<comment type="caution">
    <text evidence="8">The sequence shown here is derived from an EMBL/GenBank/DDBJ whole genome shotgun (WGS) entry which is preliminary data.</text>
</comment>
<protein>
    <recommendedName>
        <fullName evidence="2">Toxin CcdB</fullName>
    </recommendedName>
    <alternativeName>
        <fullName evidence="7">Cytotoxic protein CcdB</fullName>
    </alternativeName>
    <alternativeName>
        <fullName evidence="6">Protein LetD</fullName>
    </alternativeName>
</protein>